<proteinExistence type="predicted"/>
<dbReference type="Proteomes" id="UP000606730">
    <property type="component" value="Unassembled WGS sequence"/>
</dbReference>
<name>A0A917EKL7_9RHOB</name>
<dbReference type="PANTHER" id="PTHR43877">
    <property type="entry name" value="AMINOALKYLPHOSPHONATE N-ACETYLTRANSFERASE-RELATED-RELATED"/>
    <property type="match status" value="1"/>
</dbReference>
<dbReference type="EMBL" id="BMKN01000002">
    <property type="protein sequence ID" value="GGE49592.1"/>
    <property type="molecule type" value="Genomic_DNA"/>
</dbReference>
<keyword evidence="5" id="KW-1185">Reference proteome</keyword>
<organism evidence="4 5">
    <name type="scientific">Actibacterium pelagium</name>
    <dbReference type="NCBI Taxonomy" id="2029103"/>
    <lineage>
        <taxon>Bacteria</taxon>
        <taxon>Pseudomonadati</taxon>
        <taxon>Pseudomonadota</taxon>
        <taxon>Alphaproteobacteria</taxon>
        <taxon>Rhodobacterales</taxon>
        <taxon>Roseobacteraceae</taxon>
        <taxon>Actibacterium</taxon>
    </lineage>
</organism>
<reference evidence="4" key="1">
    <citation type="journal article" date="2014" name="Int. J. Syst. Evol. Microbiol.">
        <title>Complete genome sequence of Corynebacterium casei LMG S-19264T (=DSM 44701T), isolated from a smear-ripened cheese.</title>
        <authorList>
            <consortium name="US DOE Joint Genome Institute (JGI-PGF)"/>
            <person name="Walter F."/>
            <person name="Albersmeier A."/>
            <person name="Kalinowski J."/>
            <person name="Ruckert C."/>
        </authorList>
    </citation>
    <scope>NUCLEOTIDE SEQUENCE</scope>
    <source>
        <strain evidence="4">CGMCC 1.16012</strain>
    </source>
</reference>
<dbReference type="InterPro" id="IPR050832">
    <property type="entry name" value="Bact_Acetyltransf"/>
</dbReference>
<comment type="caution">
    <text evidence="4">The sequence shown here is derived from an EMBL/GenBank/DDBJ whole genome shotgun (WGS) entry which is preliminary data.</text>
</comment>
<dbReference type="OrthoDB" id="9803233at2"/>
<dbReference type="Pfam" id="PF00583">
    <property type="entry name" value="Acetyltransf_1"/>
    <property type="match status" value="1"/>
</dbReference>
<keyword evidence="1" id="KW-0808">Transferase</keyword>
<protein>
    <submittedName>
        <fullName evidence="4">N-acetyltransferase</fullName>
    </submittedName>
</protein>
<dbReference type="RefSeq" id="WP_095595123.1">
    <property type="nucleotide sequence ID" value="NZ_BMKN01000002.1"/>
</dbReference>
<gene>
    <name evidence="4" type="ORF">GCM10011517_16750</name>
</gene>
<dbReference type="PROSITE" id="PS51186">
    <property type="entry name" value="GNAT"/>
    <property type="match status" value="1"/>
</dbReference>
<dbReference type="PANTHER" id="PTHR43877:SF2">
    <property type="entry name" value="AMINOALKYLPHOSPHONATE N-ACETYLTRANSFERASE-RELATED"/>
    <property type="match status" value="1"/>
</dbReference>
<dbReference type="InterPro" id="IPR016181">
    <property type="entry name" value="Acyl_CoA_acyltransferase"/>
</dbReference>
<evidence type="ECO:0000256" key="1">
    <source>
        <dbReference type="ARBA" id="ARBA00022679"/>
    </source>
</evidence>
<sequence>MSLKIRVEHPLSSSSRTLIAASQSALEAVYSADECFSYSPEELDTPNSLFLVARTKGCPLGCVALVDEGDYGEVKRLYVEPDARGLGVARALLAELQQVAKDIGLSVLRLETGDKLEPAVKLYQRLGYEPRDRFGSYDDHPASLFMEKELEMAVY</sequence>
<evidence type="ECO:0000256" key="2">
    <source>
        <dbReference type="ARBA" id="ARBA00023315"/>
    </source>
</evidence>
<evidence type="ECO:0000259" key="3">
    <source>
        <dbReference type="PROSITE" id="PS51186"/>
    </source>
</evidence>
<dbReference type="InterPro" id="IPR000182">
    <property type="entry name" value="GNAT_dom"/>
</dbReference>
<feature type="domain" description="N-acetyltransferase" evidence="3">
    <location>
        <begin position="3"/>
        <end position="151"/>
    </location>
</feature>
<dbReference type="GO" id="GO:0016747">
    <property type="term" value="F:acyltransferase activity, transferring groups other than amino-acyl groups"/>
    <property type="evidence" value="ECO:0007669"/>
    <property type="project" value="InterPro"/>
</dbReference>
<dbReference type="AlphaFoldDB" id="A0A917EKL7"/>
<reference evidence="4" key="2">
    <citation type="submission" date="2020-09" db="EMBL/GenBank/DDBJ databases">
        <authorList>
            <person name="Sun Q."/>
            <person name="Zhou Y."/>
        </authorList>
    </citation>
    <scope>NUCLEOTIDE SEQUENCE</scope>
    <source>
        <strain evidence="4">CGMCC 1.16012</strain>
    </source>
</reference>
<dbReference type="SUPFAM" id="SSF55729">
    <property type="entry name" value="Acyl-CoA N-acyltransferases (Nat)"/>
    <property type="match status" value="1"/>
</dbReference>
<evidence type="ECO:0000313" key="4">
    <source>
        <dbReference type="EMBL" id="GGE49592.1"/>
    </source>
</evidence>
<dbReference type="CDD" id="cd04301">
    <property type="entry name" value="NAT_SF"/>
    <property type="match status" value="1"/>
</dbReference>
<dbReference type="Gene3D" id="3.40.630.30">
    <property type="match status" value="1"/>
</dbReference>
<evidence type="ECO:0000313" key="5">
    <source>
        <dbReference type="Proteomes" id="UP000606730"/>
    </source>
</evidence>
<accession>A0A917EKL7</accession>
<keyword evidence="2" id="KW-0012">Acyltransferase</keyword>